<evidence type="ECO:0000313" key="2">
    <source>
        <dbReference type="EMBL" id="ETM97531.1"/>
    </source>
</evidence>
<protein>
    <submittedName>
        <fullName evidence="2">Uncharacterized protein</fullName>
    </submittedName>
</protein>
<dbReference type="EMBL" id="KI669937">
    <property type="protein sequence ID" value="ETM97531.1"/>
    <property type="molecule type" value="Genomic_DNA"/>
</dbReference>
<dbReference type="AlphaFoldDB" id="W2P9N1"/>
<reference evidence="3" key="1">
    <citation type="submission" date="2011-12" db="EMBL/GenBank/DDBJ databases">
        <authorList>
            <consortium name="The Broad Institute Genome Sequencing Platform"/>
            <person name="Russ C."/>
            <person name="Tyler B."/>
            <person name="Panabieres F."/>
            <person name="Shan W."/>
            <person name="Tripathy S."/>
            <person name="Grunwald N."/>
            <person name="Machado M."/>
            <person name="Young S.K."/>
            <person name="Zeng Q."/>
            <person name="Gargeya S."/>
            <person name="Fitzgerald M."/>
            <person name="Haas B."/>
            <person name="Abouelleil A."/>
            <person name="Alvarado L."/>
            <person name="Arachchi H.M."/>
            <person name="Berlin A."/>
            <person name="Chapman S.B."/>
            <person name="Gearin G."/>
            <person name="Goldberg J."/>
            <person name="Griggs A."/>
            <person name="Gujja S."/>
            <person name="Hansen M."/>
            <person name="Heiman D."/>
            <person name="Howarth C."/>
            <person name="Larimer J."/>
            <person name="Lui A."/>
            <person name="MacDonald P.J.P."/>
            <person name="McCowen C."/>
            <person name="Montmayeur A."/>
            <person name="Murphy C."/>
            <person name="Neiman D."/>
            <person name="Pearson M."/>
            <person name="Priest M."/>
            <person name="Roberts A."/>
            <person name="Saif S."/>
            <person name="Shea T."/>
            <person name="Sisk P."/>
            <person name="Stolte C."/>
            <person name="Sykes S."/>
            <person name="Wortman J."/>
            <person name="Nusbaum C."/>
            <person name="Birren B."/>
        </authorList>
    </citation>
    <scope>NUCLEOTIDE SEQUENCE [LARGE SCALE GENOMIC DNA]</scope>
    <source>
        <strain evidence="3">INRA-310</strain>
    </source>
</reference>
<accession>W2P9N1</accession>
<proteinExistence type="predicted"/>
<dbReference type="VEuPathDB" id="FungiDB:PPTG_24921"/>
<dbReference type="GeneID" id="20193520"/>
<reference evidence="2 3" key="2">
    <citation type="submission" date="2013-11" db="EMBL/GenBank/DDBJ databases">
        <title>The Genome Sequence of Phytophthora parasitica INRA-310.</title>
        <authorList>
            <consortium name="The Broad Institute Genomics Platform"/>
            <person name="Russ C."/>
            <person name="Tyler B."/>
            <person name="Panabieres F."/>
            <person name="Shan W."/>
            <person name="Tripathy S."/>
            <person name="Grunwald N."/>
            <person name="Machado M."/>
            <person name="Johnson C.S."/>
            <person name="Arredondo F."/>
            <person name="Hong C."/>
            <person name="Coffey M."/>
            <person name="Young S.K."/>
            <person name="Zeng Q."/>
            <person name="Gargeya S."/>
            <person name="Fitzgerald M."/>
            <person name="Abouelleil A."/>
            <person name="Alvarado L."/>
            <person name="Chapman S.B."/>
            <person name="Gainer-Dewar J."/>
            <person name="Goldberg J."/>
            <person name="Griggs A."/>
            <person name="Gujja S."/>
            <person name="Hansen M."/>
            <person name="Howarth C."/>
            <person name="Imamovic A."/>
            <person name="Ireland A."/>
            <person name="Larimer J."/>
            <person name="McCowan C."/>
            <person name="Murphy C."/>
            <person name="Pearson M."/>
            <person name="Poon T.W."/>
            <person name="Priest M."/>
            <person name="Roberts A."/>
            <person name="Saif S."/>
            <person name="Shea T."/>
            <person name="Sykes S."/>
            <person name="Wortman J."/>
            <person name="Nusbaum C."/>
            <person name="Birren B."/>
        </authorList>
    </citation>
    <scope>NUCLEOTIDE SEQUENCE [LARGE SCALE GENOMIC DNA]</scope>
    <source>
        <strain evidence="2 3">INRA-310</strain>
    </source>
</reference>
<sequence>MTSNLKFVLEMLDKYPVQLEDPYLRSRNIECQQRSQLQSRNSADQMISKKV</sequence>
<dbReference type="Proteomes" id="UP000018817">
    <property type="component" value="Unassembled WGS sequence"/>
</dbReference>
<gene>
    <name evidence="2" type="ORF">PPTG_24921</name>
</gene>
<evidence type="ECO:0000256" key="1">
    <source>
        <dbReference type="SAM" id="MobiDB-lite"/>
    </source>
</evidence>
<feature type="compositionally biased region" description="Polar residues" evidence="1">
    <location>
        <begin position="32"/>
        <end position="45"/>
    </location>
</feature>
<feature type="region of interest" description="Disordered" evidence="1">
    <location>
        <begin position="32"/>
        <end position="51"/>
    </location>
</feature>
<evidence type="ECO:0000313" key="3">
    <source>
        <dbReference type="Proteomes" id="UP000018817"/>
    </source>
</evidence>
<organism evidence="2 3">
    <name type="scientific">Phytophthora nicotianae (strain INRA-310)</name>
    <name type="common">Phytophthora parasitica</name>
    <dbReference type="NCBI Taxonomy" id="761204"/>
    <lineage>
        <taxon>Eukaryota</taxon>
        <taxon>Sar</taxon>
        <taxon>Stramenopiles</taxon>
        <taxon>Oomycota</taxon>
        <taxon>Peronosporomycetes</taxon>
        <taxon>Peronosporales</taxon>
        <taxon>Peronosporaceae</taxon>
        <taxon>Phytophthora</taxon>
    </lineage>
</organism>
<dbReference type="RefSeq" id="XP_008917170.1">
    <property type="nucleotide sequence ID" value="XM_008918922.1"/>
</dbReference>
<name>W2P9N1_PHYN3</name>